<keyword evidence="2" id="KW-0472">Membrane</keyword>
<evidence type="ECO:0000256" key="1">
    <source>
        <dbReference type="SAM" id="MobiDB-lite"/>
    </source>
</evidence>
<keyword evidence="4" id="KW-1185">Reference proteome</keyword>
<keyword evidence="2" id="KW-1133">Transmembrane helix</keyword>
<feature type="transmembrane region" description="Helical" evidence="2">
    <location>
        <begin position="42"/>
        <end position="61"/>
    </location>
</feature>
<dbReference type="EMBL" id="SNWM01000002">
    <property type="protein sequence ID" value="TDO22423.1"/>
    <property type="molecule type" value="Genomic_DNA"/>
</dbReference>
<accession>A0A4R6IK71</accession>
<dbReference type="AlphaFoldDB" id="A0A4R6IK71"/>
<comment type="caution">
    <text evidence="3">The sequence shown here is derived from an EMBL/GenBank/DDBJ whole genome shotgun (WGS) entry which is preliminary data.</text>
</comment>
<evidence type="ECO:0000313" key="3">
    <source>
        <dbReference type="EMBL" id="TDO22423.1"/>
    </source>
</evidence>
<name>A0A4R6IK71_9SPHI</name>
<feature type="region of interest" description="Disordered" evidence="1">
    <location>
        <begin position="363"/>
        <end position="385"/>
    </location>
</feature>
<feature type="compositionally biased region" description="Basic and acidic residues" evidence="1">
    <location>
        <begin position="80"/>
        <end position="94"/>
    </location>
</feature>
<dbReference type="OrthoDB" id="1419682at2"/>
<gene>
    <name evidence="3" type="ORF">CLV32_1396</name>
</gene>
<proteinExistence type="predicted"/>
<feature type="region of interest" description="Disordered" evidence="1">
    <location>
        <begin position="80"/>
        <end position="101"/>
    </location>
</feature>
<organism evidence="3 4">
    <name type="scientific">Pedobacter duraquae</name>
    <dbReference type="NCBI Taxonomy" id="425511"/>
    <lineage>
        <taxon>Bacteria</taxon>
        <taxon>Pseudomonadati</taxon>
        <taxon>Bacteroidota</taxon>
        <taxon>Sphingobacteriia</taxon>
        <taxon>Sphingobacteriales</taxon>
        <taxon>Sphingobacteriaceae</taxon>
        <taxon>Pedobacter</taxon>
    </lineage>
</organism>
<sequence>MKDNHHKELITEIKEVLSVYEVPYEEGAWEAFIDRPKKKRMLLWPWISVAATLLVVFSFWFNMKQGTVTNHKDQIVHNRTEINKSNDNEQKKSSDGAGLSKGINAQAGAGSHLSGKTDDLIIEAPLPQTLDTSIVKPNLNDASILAAKPELTKMPAVLASAMVLTIKAENPIRTATTETALLKMNSGMYTMVREKAASQTAKLPALKKLTRDTAVKMPEPKTDSFMDLLMKEKQTQVAKTTPKTPKKSLESKWDFGVEVLPTVTSSALNVGAGLLTAYKLSDHFSLGTGVAYTGLGSSVAHQPGISALDSKQLQSVSSTYRAIDIPINLVYNLNKKVYTSVGVSYINVVEERATNTFVSEQRSSYYSSSPSGSSQTSIGFETQKTQESAQTQTLKGMGSLGFFNFSVGRKQEVFNKYHISIEPFIKVPVGKLSQQDLKLTNGGMKFKIEF</sequence>
<dbReference type="Proteomes" id="UP000295499">
    <property type="component" value="Unassembled WGS sequence"/>
</dbReference>
<reference evidence="3 4" key="1">
    <citation type="submission" date="2019-03" db="EMBL/GenBank/DDBJ databases">
        <title>Genomic Encyclopedia of Archaeal and Bacterial Type Strains, Phase II (KMG-II): from individual species to whole genera.</title>
        <authorList>
            <person name="Goeker M."/>
        </authorList>
    </citation>
    <scope>NUCLEOTIDE SEQUENCE [LARGE SCALE GENOMIC DNA]</scope>
    <source>
        <strain evidence="3 4">DSM 19034</strain>
    </source>
</reference>
<evidence type="ECO:0000256" key="2">
    <source>
        <dbReference type="SAM" id="Phobius"/>
    </source>
</evidence>
<evidence type="ECO:0000313" key="4">
    <source>
        <dbReference type="Proteomes" id="UP000295499"/>
    </source>
</evidence>
<keyword evidence="2" id="KW-0812">Transmembrane</keyword>
<dbReference type="RefSeq" id="WP_133553768.1">
    <property type="nucleotide sequence ID" value="NZ_SNWM01000002.1"/>
</dbReference>
<feature type="compositionally biased region" description="Low complexity" evidence="1">
    <location>
        <begin position="363"/>
        <end position="377"/>
    </location>
</feature>
<evidence type="ECO:0008006" key="5">
    <source>
        <dbReference type="Google" id="ProtNLM"/>
    </source>
</evidence>
<protein>
    <recommendedName>
        <fullName evidence="5">Outer membrane protein with beta-barrel domain</fullName>
    </recommendedName>
</protein>